<accession>Q5QVK9</accession>
<evidence type="ECO:0000313" key="3">
    <source>
        <dbReference type="Proteomes" id="UP000001171"/>
    </source>
</evidence>
<feature type="domain" description="IrrE N-terminal-like" evidence="1">
    <location>
        <begin position="149"/>
        <end position="245"/>
    </location>
</feature>
<protein>
    <submittedName>
        <fullName evidence="2">Predicted metal-dependent peptidase</fullName>
    </submittedName>
</protein>
<dbReference type="AlphaFoldDB" id="Q5QVK9"/>
<dbReference type="Gene3D" id="1.10.10.2910">
    <property type="match status" value="1"/>
</dbReference>
<organism evidence="2 3">
    <name type="scientific">Idiomarina loihiensis (strain ATCC BAA-735 / DSM 15497 / L2-TR)</name>
    <dbReference type="NCBI Taxonomy" id="283942"/>
    <lineage>
        <taxon>Bacteria</taxon>
        <taxon>Pseudomonadati</taxon>
        <taxon>Pseudomonadota</taxon>
        <taxon>Gammaproteobacteria</taxon>
        <taxon>Alteromonadales</taxon>
        <taxon>Idiomarinaceae</taxon>
        <taxon>Idiomarina</taxon>
    </lineage>
</organism>
<dbReference type="STRING" id="283942.IL2196"/>
<keyword evidence="3" id="KW-1185">Reference proteome</keyword>
<reference evidence="2 3" key="1">
    <citation type="journal article" date="2004" name="Proc. Natl. Acad. Sci. U.S.A.">
        <title>Genome sequence of the deep-sea gamma-proteobacterium Idiomarina loihiensis reveals amino acid fermentation as a source of carbon and energy.</title>
        <authorList>
            <person name="Hou S."/>
            <person name="Saw J.H."/>
            <person name="Lee K.S."/>
            <person name="Freitas T.A."/>
            <person name="Belisle C."/>
            <person name="Kawarabayasi Y."/>
            <person name="Donachie S.P."/>
            <person name="Pikina A."/>
            <person name="Galperin M.Y."/>
            <person name="Koonin E.V."/>
            <person name="Makarova K.S."/>
            <person name="Omelchenko M.V."/>
            <person name="Sorokin A."/>
            <person name="Wolf Y.I."/>
            <person name="Li Q.X."/>
            <person name="Keum Y.S."/>
            <person name="Campbell S."/>
            <person name="Denery J."/>
            <person name="Aizawa S."/>
            <person name="Shibata S."/>
            <person name="Malahoff A."/>
            <person name="Alam M."/>
        </authorList>
    </citation>
    <scope>NUCLEOTIDE SEQUENCE [LARGE SCALE GENOMIC DNA]</scope>
    <source>
        <strain evidence="3">ATCC BAA-735 / DSM 15497 / L2-TR</strain>
    </source>
</reference>
<sequence>MLLRSFVMNDLDFHLSQINGHRPSENDCSIRELAKLWSYAKRLSNKSLVKDLISTGVIKDNSTRSIGEFLLRNSTSGSRLFRRNLEEERDESFLWAKIVEDKANKTCIEKSIARYDELSKDTLNELKVLSRDPENYSNVIDVLESVGIILIVEKALPKSKTDGVTGKTIDGRPYIGLSLRYPRIDHFWFTLFHELGHVSQHLENISEPILDSKDMEFDNDSKLESEADIFAQNNLIPRSIWRKAQNISTFKPSIKNLHLIADKAGVHPAIVAGRVRKETNNYTIFSDIVNRINIRDYFGY</sequence>
<dbReference type="InterPro" id="IPR010359">
    <property type="entry name" value="IrrE_HExxH"/>
</dbReference>
<dbReference type="EMBL" id="AE017340">
    <property type="protein sequence ID" value="AAV83028.1"/>
    <property type="molecule type" value="Genomic_DNA"/>
</dbReference>
<evidence type="ECO:0000259" key="1">
    <source>
        <dbReference type="Pfam" id="PF06114"/>
    </source>
</evidence>
<dbReference type="KEGG" id="ilo:IL2196"/>
<dbReference type="Pfam" id="PF06114">
    <property type="entry name" value="Peptidase_M78"/>
    <property type="match status" value="1"/>
</dbReference>
<evidence type="ECO:0000313" key="2">
    <source>
        <dbReference type="EMBL" id="AAV83028.1"/>
    </source>
</evidence>
<name>Q5QVK9_IDILO</name>
<proteinExistence type="predicted"/>
<gene>
    <name evidence="2" type="ordered locus">IL2196</name>
</gene>
<dbReference type="HOGENOM" id="CLU_085617_0_0_6"/>
<dbReference type="eggNOG" id="COG2856">
    <property type="taxonomic scope" value="Bacteria"/>
</dbReference>
<dbReference type="OrthoDB" id="9796786at2"/>
<dbReference type="Proteomes" id="UP000001171">
    <property type="component" value="Chromosome"/>
</dbReference>